<reference evidence="2" key="1">
    <citation type="journal article" date="2022" name="Int. J. Syst. Evol. Microbiol.">
        <title>Apilactobacillus apisilvae sp. nov., Nicolia spurrieriana gen. nov. sp. nov., Bombilactobacillus folatiphilus sp. nov. and Bombilactobacillus thymidiniphilus sp. nov., four new lactic acid bacterial isolates from stingless bees Tetragonula carbonaria and Austroplebeia australis.</title>
        <authorList>
            <person name="Oliphant S.A."/>
            <person name="Watson-Haigh N.S."/>
            <person name="Sumby K.M."/>
            <person name="Gardner J."/>
            <person name="Groom S."/>
            <person name="Jiranek V."/>
        </authorList>
    </citation>
    <scope>NUCLEOTIDE SEQUENCE</scope>
    <source>
        <strain evidence="2">SG4_D2</strain>
    </source>
</reference>
<proteinExistence type="predicted"/>
<keyword evidence="1" id="KW-1133">Transmembrane helix</keyword>
<dbReference type="EMBL" id="CP093366">
    <property type="protein sequence ID" value="UQS82437.1"/>
    <property type="molecule type" value="Genomic_DNA"/>
</dbReference>
<feature type="transmembrane region" description="Helical" evidence="1">
    <location>
        <begin position="69"/>
        <end position="88"/>
    </location>
</feature>
<feature type="transmembrane region" description="Helical" evidence="1">
    <location>
        <begin position="94"/>
        <end position="114"/>
    </location>
</feature>
<dbReference type="RefSeq" id="WP_249514715.1">
    <property type="nucleotide sequence ID" value="NZ_CP093366.1"/>
</dbReference>
<keyword evidence="1" id="KW-0812">Transmembrane</keyword>
<dbReference type="Proteomes" id="UP000831495">
    <property type="component" value="Chromosome"/>
</dbReference>
<evidence type="ECO:0000256" key="1">
    <source>
        <dbReference type="SAM" id="Phobius"/>
    </source>
</evidence>
<organism evidence="2 3">
    <name type="scientific">Bombilactobacillus folatiphilus</name>
    <dbReference type="NCBI Taxonomy" id="2923362"/>
    <lineage>
        <taxon>Bacteria</taxon>
        <taxon>Bacillati</taxon>
        <taxon>Bacillota</taxon>
        <taxon>Bacilli</taxon>
        <taxon>Lactobacillales</taxon>
        <taxon>Lactobacillaceae</taxon>
        <taxon>Bombilactobacillus</taxon>
    </lineage>
</organism>
<name>A0ABY4PAR8_9LACO</name>
<keyword evidence="3" id="KW-1185">Reference proteome</keyword>
<gene>
    <name evidence="2" type="ORF">MOO45_01765</name>
</gene>
<keyword evidence="1" id="KW-0472">Membrane</keyword>
<evidence type="ECO:0000313" key="2">
    <source>
        <dbReference type="EMBL" id="UQS82437.1"/>
    </source>
</evidence>
<protein>
    <submittedName>
        <fullName evidence="2">Uncharacterized protein</fullName>
    </submittedName>
</protein>
<feature type="transmembrane region" description="Helical" evidence="1">
    <location>
        <begin position="39"/>
        <end position="57"/>
    </location>
</feature>
<accession>A0ABY4PAR8</accession>
<sequence length="119" mass="13161">MVKCKNKLSLIVWILLLLSFVVSIVNPSLVNSGTLKQKLAIAEAIVSFIAALVATYMQFTKDKSGNQRTLNNVMIVLMILNIICTTFQNDFSFLTNISIIVAIITVAVIVANLINFRSR</sequence>
<evidence type="ECO:0000313" key="3">
    <source>
        <dbReference type="Proteomes" id="UP000831495"/>
    </source>
</evidence>